<keyword evidence="2" id="KW-0812">Transmembrane</keyword>
<feature type="region of interest" description="Disordered" evidence="1">
    <location>
        <begin position="300"/>
        <end position="356"/>
    </location>
</feature>
<accession>A0AAN7V775</accession>
<dbReference type="SUPFAM" id="SSF48371">
    <property type="entry name" value="ARM repeat"/>
    <property type="match status" value="1"/>
</dbReference>
<dbReference type="PANTHER" id="PTHR15434:SF2">
    <property type="entry name" value="HEAT SHOCK FACTOR 2-BINDING PROTEIN"/>
    <property type="match status" value="1"/>
</dbReference>
<keyword evidence="2" id="KW-1133">Transmembrane helix</keyword>
<evidence type="ECO:0000313" key="4">
    <source>
        <dbReference type="Proteomes" id="UP001329430"/>
    </source>
</evidence>
<dbReference type="InterPro" id="IPR039584">
    <property type="entry name" value="HSF2BP"/>
</dbReference>
<protein>
    <submittedName>
        <fullName evidence="3">Uncharacterized protein</fullName>
    </submittedName>
</protein>
<name>A0AAN7V775_9COLE</name>
<gene>
    <name evidence="3" type="ORF">RI129_010962</name>
</gene>
<reference evidence="3 4" key="1">
    <citation type="journal article" date="2024" name="Insects">
        <title>An Improved Chromosome-Level Genome Assembly of the Firefly Pyrocoelia pectoralis.</title>
        <authorList>
            <person name="Fu X."/>
            <person name="Meyer-Rochow V.B."/>
            <person name="Ballantyne L."/>
            <person name="Zhu X."/>
        </authorList>
    </citation>
    <scope>NUCLEOTIDE SEQUENCE [LARGE SCALE GENOMIC DNA]</scope>
    <source>
        <strain evidence="3">XCY_ONT2</strain>
    </source>
</reference>
<feature type="transmembrane region" description="Helical" evidence="2">
    <location>
        <begin position="108"/>
        <end position="129"/>
    </location>
</feature>
<evidence type="ECO:0000256" key="2">
    <source>
        <dbReference type="SAM" id="Phobius"/>
    </source>
</evidence>
<proteinExistence type="predicted"/>
<dbReference type="EMBL" id="JAVRBK010000008">
    <property type="protein sequence ID" value="KAK5640151.1"/>
    <property type="molecule type" value="Genomic_DNA"/>
</dbReference>
<evidence type="ECO:0000313" key="3">
    <source>
        <dbReference type="EMBL" id="KAK5640151.1"/>
    </source>
</evidence>
<dbReference type="Proteomes" id="UP001329430">
    <property type="component" value="Chromosome 8"/>
</dbReference>
<evidence type="ECO:0000256" key="1">
    <source>
        <dbReference type="SAM" id="MobiDB-lite"/>
    </source>
</evidence>
<dbReference type="InterPro" id="IPR016024">
    <property type="entry name" value="ARM-type_fold"/>
</dbReference>
<feature type="compositionally biased region" description="Low complexity" evidence="1">
    <location>
        <begin position="307"/>
        <end position="319"/>
    </location>
</feature>
<dbReference type="PANTHER" id="PTHR15434">
    <property type="entry name" value="HEAT SHOCK FACTOR 2-BINDING PROTEIN"/>
    <property type="match status" value="1"/>
</dbReference>
<keyword evidence="4" id="KW-1185">Reference proteome</keyword>
<organism evidence="3 4">
    <name type="scientific">Pyrocoelia pectoralis</name>
    <dbReference type="NCBI Taxonomy" id="417401"/>
    <lineage>
        <taxon>Eukaryota</taxon>
        <taxon>Metazoa</taxon>
        <taxon>Ecdysozoa</taxon>
        <taxon>Arthropoda</taxon>
        <taxon>Hexapoda</taxon>
        <taxon>Insecta</taxon>
        <taxon>Pterygota</taxon>
        <taxon>Neoptera</taxon>
        <taxon>Endopterygota</taxon>
        <taxon>Coleoptera</taxon>
        <taxon>Polyphaga</taxon>
        <taxon>Elateriformia</taxon>
        <taxon>Elateroidea</taxon>
        <taxon>Lampyridae</taxon>
        <taxon>Lampyrinae</taxon>
        <taxon>Pyrocoelia</taxon>
    </lineage>
</organism>
<feature type="transmembrane region" description="Helical" evidence="2">
    <location>
        <begin position="76"/>
        <end position="96"/>
    </location>
</feature>
<feature type="compositionally biased region" description="Basic residues" evidence="1">
    <location>
        <begin position="332"/>
        <end position="351"/>
    </location>
</feature>
<dbReference type="GO" id="GO:0005829">
    <property type="term" value="C:cytosol"/>
    <property type="evidence" value="ECO:0007669"/>
    <property type="project" value="TreeGrafter"/>
</dbReference>
<sequence>MEAEYEQIKIKHIRDEWLQHQQTLAELQECYFQKSRLLSVHGTYCSAQGTTFCSLITILLYEEDTLQSFLDNNDHLIGLITIAVDFLNSFSITYSVQPPLEDSPDYKFIVSLYTCLVIFAGDVAGRIFLISKKQAQDSIWDIIHYIVRIHHESMRKLKILIWTFLRNLTSDPDGILFLQGCSTLLVRISDCLRDDYDEKMCKCALEILDRLSSTISNIQYLKDIENNIDMHQLKILSDPCYIEVHLLPKKIFRNIGRAAKDFINDNAQGDIENVKSNTIRCRCKHSAQIPIGIGSLKHLHPCKSKSRSGGDTSSSTSTRLKMEKGTQVRCLPRSHKHKTCSKKSNKQKKPKCNNSTCCQTEKMEPSNDKAFTRKASLLNEERQIRSVNLNESKESLVNYNVHCTCPVKSEKQLVPWTPERSMISYLAEVDRRIPTARIINHVSNTQSNKRQRIISRIKISGLTFK</sequence>
<keyword evidence="2" id="KW-0472">Membrane</keyword>
<comment type="caution">
    <text evidence="3">The sequence shown here is derived from an EMBL/GenBank/DDBJ whole genome shotgun (WGS) entry which is preliminary data.</text>
</comment>
<dbReference type="AlphaFoldDB" id="A0AAN7V775"/>